<reference evidence="2 3" key="1">
    <citation type="submission" date="2020-08" db="EMBL/GenBank/DDBJ databases">
        <title>Novel species isolated from subtropical streams in China.</title>
        <authorList>
            <person name="Lu H."/>
        </authorList>
    </citation>
    <scope>NUCLEOTIDE SEQUENCE [LARGE SCALE GENOMIC DNA]</scope>
    <source>
        <strain evidence="2 3">KACC 16656</strain>
    </source>
</reference>
<proteinExistence type="predicted"/>
<evidence type="ECO:0000313" key="3">
    <source>
        <dbReference type="Proteomes" id="UP000648257"/>
    </source>
</evidence>
<gene>
    <name evidence="2" type="ORF">H8K52_02670</name>
</gene>
<comment type="caution">
    <text evidence="2">The sequence shown here is derived from an EMBL/GenBank/DDBJ whole genome shotgun (WGS) entry which is preliminary data.</text>
</comment>
<organism evidence="2 3">
    <name type="scientific">Undibacterium seohonense</name>
    <dbReference type="NCBI Taxonomy" id="1344950"/>
    <lineage>
        <taxon>Bacteria</taxon>
        <taxon>Pseudomonadati</taxon>
        <taxon>Pseudomonadota</taxon>
        <taxon>Betaproteobacteria</taxon>
        <taxon>Burkholderiales</taxon>
        <taxon>Oxalobacteraceae</taxon>
        <taxon>Undibacterium</taxon>
    </lineage>
</organism>
<dbReference type="RefSeq" id="WP_186921172.1">
    <property type="nucleotide sequence ID" value="NZ_JACOFW010000002.1"/>
</dbReference>
<evidence type="ECO:0000313" key="2">
    <source>
        <dbReference type="EMBL" id="MBC3806247.1"/>
    </source>
</evidence>
<accession>A0ABR6X0B6</accession>
<dbReference type="PANTHER" id="PTHR43000">
    <property type="entry name" value="DTDP-D-GLUCOSE 4,6-DEHYDRATASE-RELATED"/>
    <property type="match status" value="1"/>
</dbReference>
<evidence type="ECO:0000259" key="1">
    <source>
        <dbReference type="Pfam" id="PF16363"/>
    </source>
</evidence>
<dbReference type="Proteomes" id="UP000648257">
    <property type="component" value="Unassembled WGS sequence"/>
</dbReference>
<keyword evidence="3" id="KW-1185">Reference proteome</keyword>
<dbReference type="InterPro" id="IPR036291">
    <property type="entry name" value="NAD(P)-bd_dom_sf"/>
</dbReference>
<sequence>MDILSKHARPRALITGLRGFTGEYLARELNACGYEVFGTAYGNEALGQGVYYVDMCDPLALQEVVNQVQPEIVAHLAAISFVGHGNVEDIYRINVVGTRNLLEALSKLKVPPRAVLVASSANIYGNSNAGVIAETEIAMPANDYAISKLATEHVARLWMDKLPIFITRPFNYTGVGQAENFLLPKIVSHFKRKATHIELGNLDVARDFSDVRNIAKAYCELLLKAPAGETFNICTGKAYTLRQVIQLVEEIAGYQIDVQVNPAFVRANEVRVLVGDPTKLRNSIGSLPEIDLQQTLRWMLADVPPNLVPVATISEPKAMSTHKPIIEVAA</sequence>
<dbReference type="Gene3D" id="3.90.25.10">
    <property type="entry name" value="UDP-galactose 4-epimerase, domain 1"/>
    <property type="match status" value="1"/>
</dbReference>
<feature type="domain" description="NAD(P)-binding" evidence="1">
    <location>
        <begin position="13"/>
        <end position="299"/>
    </location>
</feature>
<dbReference type="Pfam" id="PF16363">
    <property type="entry name" value="GDP_Man_Dehyd"/>
    <property type="match status" value="1"/>
</dbReference>
<dbReference type="SUPFAM" id="SSF51735">
    <property type="entry name" value="NAD(P)-binding Rossmann-fold domains"/>
    <property type="match status" value="1"/>
</dbReference>
<protein>
    <submittedName>
        <fullName evidence="2">GDP-mannose 4,6-dehydratase</fullName>
    </submittedName>
</protein>
<dbReference type="EMBL" id="JACOFW010000002">
    <property type="protein sequence ID" value="MBC3806247.1"/>
    <property type="molecule type" value="Genomic_DNA"/>
</dbReference>
<dbReference type="InterPro" id="IPR016040">
    <property type="entry name" value="NAD(P)-bd_dom"/>
</dbReference>
<dbReference type="Gene3D" id="3.40.50.720">
    <property type="entry name" value="NAD(P)-binding Rossmann-like Domain"/>
    <property type="match status" value="1"/>
</dbReference>
<name>A0ABR6X0B6_9BURK</name>